<sequence length="50" mass="6035">IPLILLVIYINSKLLYNYLIKLSITNKKRLIIDIISLRELYKNYKISKIR</sequence>
<dbReference type="Proteomes" id="UP000799428">
    <property type="component" value="Unassembled WGS sequence"/>
</dbReference>
<protein>
    <submittedName>
        <fullName evidence="1">Uncharacterized protein</fullName>
    </submittedName>
</protein>
<accession>A0A6G1KGC7</accession>
<organism evidence="1 2">
    <name type="scientific">Pleomassaria siparia CBS 279.74</name>
    <dbReference type="NCBI Taxonomy" id="1314801"/>
    <lineage>
        <taxon>Eukaryota</taxon>
        <taxon>Fungi</taxon>
        <taxon>Dikarya</taxon>
        <taxon>Ascomycota</taxon>
        <taxon>Pezizomycotina</taxon>
        <taxon>Dothideomycetes</taxon>
        <taxon>Pleosporomycetidae</taxon>
        <taxon>Pleosporales</taxon>
        <taxon>Pleomassariaceae</taxon>
        <taxon>Pleomassaria</taxon>
    </lineage>
</organism>
<feature type="non-terminal residue" evidence="1">
    <location>
        <position position="1"/>
    </location>
</feature>
<name>A0A6G1KGC7_9PLEO</name>
<keyword evidence="2" id="KW-1185">Reference proteome</keyword>
<evidence type="ECO:0000313" key="1">
    <source>
        <dbReference type="EMBL" id="KAF2711830.1"/>
    </source>
</evidence>
<dbReference type="EMBL" id="MU005767">
    <property type="protein sequence ID" value="KAF2711830.1"/>
    <property type="molecule type" value="Genomic_DNA"/>
</dbReference>
<gene>
    <name evidence="1" type="ORF">K504DRAFT_375288</name>
</gene>
<evidence type="ECO:0000313" key="2">
    <source>
        <dbReference type="Proteomes" id="UP000799428"/>
    </source>
</evidence>
<proteinExistence type="predicted"/>
<dbReference type="AlphaFoldDB" id="A0A6G1KGC7"/>
<reference evidence="1" key="1">
    <citation type="journal article" date="2020" name="Stud. Mycol.">
        <title>101 Dothideomycetes genomes: a test case for predicting lifestyles and emergence of pathogens.</title>
        <authorList>
            <person name="Haridas S."/>
            <person name="Albert R."/>
            <person name="Binder M."/>
            <person name="Bloem J."/>
            <person name="Labutti K."/>
            <person name="Salamov A."/>
            <person name="Andreopoulos B."/>
            <person name="Baker S."/>
            <person name="Barry K."/>
            <person name="Bills G."/>
            <person name="Bluhm B."/>
            <person name="Cannon C."/>
            <person name="Castanera R."/>
            <person name="Culley D."/>
            <person name="Daum C."/>
            <person name="Ezra D."/>
            <person name="Gonzalez J."/>
            <person name="Henrissat B."/>
            <person name="Kuo A."/>
            <person name="Liang C."/>
            <person name="Lipzen A."/>
            <person name="Lutzoni F."/>
            <person name="Magnuson J."/>
            <person name="Mondo S."/>
            <person name="Nolan M."/>
            <person name="Ohm R."/>
            <person name="Pangilinan J."/>
            <person name="Park H.-J."/>
            <person name="Ramirez L."/>
            <person name="Alfaro M."/>
            <person name="Sun H."/>
            <person name="Tritt A."/>
            <person name="Yoshinaga Y."/>
            <person name="Zwiers L.-H."/>
            <person name="Turgeon B."/>
            <person name="Goodwin S."/>
            <person name="Spatafora J."/>
            <person name="Crous P."/>
            <person name="Grigoriev I."/>
        </authorList>
    </citation>
    <scope>NUCLEOTIDE SEQUENCE</scope>
    <source>
        <strain evidence="1">CBS 279.74</strain>
    </source>
</reference>
<dbReference type="OrthoDB" id="3774546at2759"/>